<proteinExistence type="predicted"/>
<accession>A0A0M1MZW6</accession>
<reference evidence="2" key="1">
    <citation type="submission" date="2015-05" db="EMBL/GenBank/DDBJ databases">
        <title>Draft genome sequence of 'Candidatus Phytoplasma Pruni' strain CX, a plant pathogenic bacterium.</title>
        <authorList>
            <person name="Lee I.-M."/>
            <person name="Bottner-Parker K.D."/>
            <person name="Shao J."/>
            <person name="Gundersen-Rindal D.E."/>
            <person name="Zhao Y."/>
            <person name="Davis R.E."/>
        </authorList>
    </citation>
    <scope>NUCLEOTIDE SEQUENCE [LARGE SCALE GENOMIC DNA]</scope>
    <source>
        <strain evidence="2">CX</strain>
    </source>
</reference>
<organism evidence="1 2">
    <name type="scientific">Candidatus Phytoplasma pruni</name>
    <dbReference type="NCBI Taxonomy" id="479893"/>
    <lineage>
        <taxon>Bacteria</taxon>
        <taxon>Bacillati</taxon>
        <taxon>Mycoplasmatota</taxon>
        <taxon>Mollicutes</taxon>
        <taxon>Acholeplasmatales</taxon>
        <taxon>Acholeplasmataceae</taxon>
        <taxon>Candidatus Phytoplasma</taxon>
        <taxon>16SrIII (X-disease group)</taxon>
    </lineage>
</organism>
<dbReference type="AlphaFoldDB" id="A0A0M1MZW6"/>
<protein>
    <submittedName>
        <fullName evidence="1">Uncharacterized protein</fullName>
    </submittedName>
</protein>
<evidence type="ECO:0000313" key="2">
    <source>
        <dbReference type="Proteomes" id="UP000037386"/>
    </source>
</evidence>
<sequence>MNFNKFIFPKHFKIQIYIVYFFQDKKIKLFSYYITFNLFSSKKIFTKRDKKSFKDKLKKAY</sequence>
<dbReference type="Proteomes" id="UP000037386">
    <property type="component" value="Unassembled WGS sequence"/>
</dbReference>
<dbReference type="EMBL" id="LHCF01000007">
    <property type="protein sequence ID" value="KOR75441.1"/>
    <property type="molecule type" value="Genomic_DNA"/>
</dbReference>
<name>A0A0M1MZW6_9MOLU</name>
<comment type="caution">
    <text evidence="1">The sequence shown here is derived from an EMBL/GenBank/DDBJ whole genome shotgun (WGS) entry which is preliminary data.</text>
</comment>
<evidence type="ECO:0000313" key="1">
    <source>
        <dbReference type="EMBL" id="KOR75441.1"/>
    </source>
</evidence>
<gene>
    <name evidence="1" type="ORF">CPX_001564</name>
</gene>
<dbReference type="PATRIC" id="fig|479893.3.peg.357"/>